<keyword evidence="4 5" id="KW-0408">Iron</keyword>
<evidence type="ECO:0008006" key="8">
    <source>
        <dbReference type="Google" id="ProtNLM"/>
    </source>
</evidence>
<dbReference type="InterPro" id="IPR050121">
    <property type="entry name" value="Cytochrome_P450_monoxygenase"/>
</dbReference>
<gene>
    <name evidence="6" type="ORF">SLS56_008116</name>
</gene>
<dbReference type="InterPro" id="IPR017972">
    <property type="entry name" value="Cyt_P450_CS"/>
</dbReference>
<dbReference type="SUPFAM" id="SSF48264">
    <property type="entry name" value="Cytochrome P450"/>
    <property type="match status" value="1"/>
</dbReference>
<dbReference type="PRINTS" id="PR00385">
    <property type="entry name" value="P450"/>
</dbReference>
<protein>
    <recommendedName>
        <fullName evidence="8">Cytochrome P450</fullName>
    </recommendedName>
</protein>
<dbReference type="Gene3D" id="1.10.630.10">
    <property type="entry name" value="Cytochrome P450"/>
    <property type="match status" value="1"/>
</dbReference>
<evidence type="ECO:0000256" key="1">
    <source>
        <dbReference type="ARBA" id="ARBA00001971"/>
    </source>
</evidence>
<keyword evidence="5" id="KW-0560">Oxidoreductase</keyword>
<keyword evidence="5" id="KW-0349">Heme</keyword>
<keyword evidence="7" id="KW-1185">Reference proteome</keyword>
<name>A0ABR3SL38_9PEZI</name>
<dbReference type="PANTHER" id="PTHR24305">
    <property type="entry name" value="CYTOCHROME P450"/>
    <property type="match status" value="1"/>
</dbReference>
<evidence type="ECO:0000313" key="6">
    <source>
        <dbReference type="EMBL" id="KAL1623921.1"/>
    </source>
</evidence>
<dbReference type="PANTHER" id="PTHR24305:SF166">
    <property type="entry name" value="CYTOCHROME P450 12A4, MITOCHONDRIAL-RELATED"/>
    <property type="match status" value="1"/>
</dbReference>
<dbReference type="PRINTS" id="PR00463">
    <property type="entry name" value="EP450I"/>
</dbReference>
<evidence type="ECO:0000256" key="3">
    <source>
        <dbReference type="ARBA" id="ARBA00022723"/>
    </source>
</evidence>
<evidence type="ECO:0000256" key="2">
    <source>
        <dbReference type="ARBA" id="ARBA00010617"/>
    </source>
</evidence>
<comment type="cofactor">
    <cofactor evidence="1">
        <name>heme</name>
        <dbReference type="ChEBI" id="CHEBI:30413"/>
    </cofactor>
</comment>
<dbReference type="EMBL" id="JAJVDC020000114">
    <property type="protein sequence ID" value="KAL1623921.1"/>
    <property type="molecule type" value="Genomic_DNA"/>
</dbReference>
<evidence type="ECO:0000313" key="7">
    <source>
        <dbReference type="Proteomes" id="UP001521116"/>
    </source>
</evidence>
<accession>A0ABR3SL38</accession>
<comment type="caution">
    <text evidence="6">The sequence shown here is derived from an EMBL/GenBank/DDBJ whole genome shotgun (WGS) entry which is preliminary data.</text>
</comment>
<dbReference type="InterPro" id="IPR001128">
    <property type="entry name" value="Cyt_P450"/>
</dbReference>
<dbReference type="InterPro" id="IPR002401">
    <property type="entry name" value="Cyt_P450_E_grp-I"/>
</dbReference>
<evidence type="ECO:0000256" key="4">
    <source>
        <dbReference type="ARBA" id="ARBA00023004"/>
    </source>
</evidence>
<proteinExistence type="inferred from homology"/>
<sequence>MPSSVVIALSASLAILCYKLVNLIRYVRQARTTGLPYVITPVLETEVIGLIATPILRKAYNDYLNKDQGWPRWCRFMIKDWSWEDKRRAHDEYGDVFLCVSAEGIICYTADAAMGWDVMNRRNDFTKPRDKYKILEPYGPNVATAEGATYRFHVRVTAPPFGDGTGSRKEAFNEDEVLGNLFIYLLAGYETTANAISYGLACLALHQDIQDKVIEELDAVYASMEQSGLVELSYGVHFEQLRYMYGFMYEVLRLYPGVTLITKVALRPQTVSVTVPSSSTGTAATTTAHVLPAGTRVYMSAPGVHYHPRYWKDPTRLDPHRWTDSIWSHNKHDGEEPAKRRILAADKTRHMRGTLLTFSDGARACLGRKFAQAEFMGFFAALLRDYRIALAPEVDPIEVKRDLDRKSAGKITLAPLNSVKLKLEKRQVD</sequence>
<dbReference type="InterPro" id="IPR036396">
    <property type="entry name" value="Cyt_P450_sf"/>
</dbReference>
<dbReference type="PROSITE" id="PS00086">
    <property type="entry name" value="CYTOCHROME_P450"/>
    <property type="match status" value="1"/>
</dbReference>
<keyword evidence="3 5" id="KW-0479">Metal-binding</keyword>
<dbReference type="Proteomes" id="UP001521116">
    <property type="component" value="Unassembled WGS sequence"/>
</dbReference>
<keyword evidence="5" id="KW-0503">Monooxygenase</keyword>
<reference evidence="6 7" key="1">
    <citation type="submission" date="2024-02" db="EMBL/GenBank/DDBJ databases">
        <title>De novo assembly and annotation of 12 fungi associated with fruit tree decline syndrome in Ontario, Canada.</title>
        <authorList>
            <person name="Sulman M."/>
            <person name="Ellouze W."/>
            <person name="Ilyukhin E."/>
        </authorList>
    </citation>
    <scope>NUCLEOTIDE SEQUENCE [LARGE SCALE GENOMIC DNA]</scope>
    <source>
        <strain evidence="6 7">M1-105</strain>
    </source>
</reference>
<comment type="similarity">
    <text evidence="2 5">Belongs to the cytochrome P450 family.</text>
</comment>
<dbReference type="Pfam" id="PF00067">
    <property type="entry name" value="p450"/>
    <property type="match status" value="1"/>
</dbReference>
<evidence type="ECO:0000256" key="5">
    <source>
        <dbReference type="RuleBase" id="RU000461"/>
    </source>
</evidence>
<organism evidence="6 7">
    <name type="scientific">Neofusicoccum ribis</name>
    <dbReference type="NCBI Taxonomy" id="45134"/>
    <lineage>
        <taxon>Eukaryota</taxon>
        <taxon>Fungi</taxon>
        <taxon>Dikarya</taxon>
        <taxon>Ascomycota</taxon>
        <taxon>Pezizomycotina</taxon>
        <taxon>Dothideomycetes</taxon>
        <taxon>Dothideomycetes incertae sedis</taxon>
        <taxon>Botryosphaeriales</taxon>
        <taxon>Botryosphaeriaceae</taxon>
        <taxon>Neofusicoccum</taxon>
    </lineage>
</organism>